<feature type="compositionally biased region" description="Polar residues" evidence="1">
    <location>
        <begin position="7"/>
        <end position="19"/>
    </location>
</feature>
<organism evidence="2 3">
    <name type="scientific">Psilocybe cf. subviscida</name>
    <dbReference type="NCBI Taxonomy" id="2480587"/>
    <lineage>
        <taxon>Eukaryota</taxon>
        <taxon>Fungi</taxon>
        <taxon>Dikarya</taxon>
        <taxon>Basidiomycota</taxon>
        <taxon>Agaricomycotina</taxon>
        <taxon>Agaricomycetes</taxon>
        <taxon>Agaricomycetidae</taxon>
        <taxon>Agaricales</taxon>
        <taxon>Agaricineae</taxon>
        <taxon>Strophariaceae</taxon>
        <taxon>Psilocybe</taxon>
    </lineage>
</organism>
<feature type="region of interest" description="Disordered" evidence="1">
    <location>
        <begin position="544"/>
        <end position="587"/>
    </location>
</feature>
<feature type="compositionally biased region" description="Polar residues" evidence="1">
    <location>
        <begin position="261"/>
        <end position="282"/>
    </location>
</feature>
<keyword evidence="3" id="KW-1185">Reference proteome</keyword>
<feature type="region of interest" description="Disordered" evidence="1">
    <location>
        <begin position="90"/>
        <end position="154"/>
    </location>
</feature>
<feature type="region of interest" description="Disordered" evidence="1">
    <location>
        <begin position="391"/>
        <end position="422"/>
    </location>
</feature>
<evidence type="ECO:0000313" key="3">
    <source>
        <dbReference type="Proteomes" id="UP000567179"/>
    </source>
</evidence>
<evidence type="ECO:0000313" key="2">
    <source>
        <dbReference type="EMBL" id="KAF5321844.1"/>
    </source>
</evidence>
<feature type="compositionally biased region" description="Low complexity" evidence="1">
    <location>
        <begin position="283"/>
        <end position="298"/>
    </location>
</feature>
<feature type="compositionally biased region" description="Polar residues" evidence="1">
    <location>
        <begin position="393"/>
        <end position="404"/>
    </location>
</feature>
<feature type="compositionally biased region" description="Basic and acidic residues" evidence="1">
    <location>
        <begin position="501"/>
        <end position="525"/>
    </location>
</feature>
<protein>
    <submittedName>
        <fullName evidence="2">Uncharacterized protein</fullName>
    </submittedName>
</protein>
<feature type="region of interest" description="Disordered" evidence="1">
    <location>
        <begin position="246"/>
        <end position="341"/>
    </location>
</feature>
<sequence length="611" mass="64273">MAGPSGTGNAKPTSSNATQPEAYITPVGRMSVSSVGPSAEAACPTASSSSQPDTPARPVISPFSGTTSAAAGVITFGQLKREKDDLMNGISTSAPLQTLPPRRARKQGSAFPKPVRPWKPSSDIEAPITDTRAQKFDRPAAGGDLRDTNASNSSHETLVSTNIAEHISPKQVHFDAELGHTSAPISGVRAPTDRTEAANTEGLSIPVPRMELRIRIRNPTKNAPGRIENISGMRVRIPKTVLEKMPSSVASSAPPRMLEAPSSTPTSILASQVSGSSKVTTTSAPVPSSKNAPSSAASKAKRPVGRPRKRRKTASTSKKVKEEDIEASLPTTSSLLQMDPPPSANVGESFITSISSAPTTAEDKSAFEFTSLSKALEKCKDAFSNYLAAASRESMTPTSSTGILPSSKRAPAQKRLASSSVPSIATFSPKIESQDFPMYPSASSVTAPPPTSSSKAATPAATPLISPPFLVPSNAPPTDSESAKHSTAKTAARGRRQRGTRLAELDREAEQRMRVSREKRDKTRWDPGSGRRVVVPTSIISDESQSGVAASMDGPVRSLASRGRGTGNGMPLQRGLTQGAGSGGEWRMIDSSQVPLTAKVIVKEEEEEEEW</sequence>
<reference evidence="2 3" key="1">
    <citation type="journal article" date="2020" name="ISME J.">
        <title>Uncovering the hidden diversity of litter-decomposition mechanisms in mushroom-forming fungi.</title>
        <authorList>
            <person name="Floudas D."/>
            <person name="Bentzer J."/>
            <person name="Ahren D."/>
            <person name="Johansson T."/>
            <person name="Persson P."/>
            <person name="Tunlid A."/>
        </authorList>
    </citation>
    <scope>NUCLEOTIDE SEQUENCE [LARGE SCALE GENOMIC DNA]</scope>
    <source>
        <strain evidence="2 3">CBS 101986</strain>
    </source>
</reference>
<dbReference type="Proteomes" id="UP000567179">
    <property type="component" value="Unassembled WGS sequence"/>
</dbReference>
<feature type="region of interest" description="Disordered" evidence="1">
    <location>
        <begin position="1"/>
        <end position="67"/>
    </location>
</feature>
<gene>
    <name evidence="2" type="ORF">D9619_002212</name>
</gene>
<feature type="region of interest" description="Disordered" evidence="1">
    <location>
        <begin position="439"/>
        <end position="532"/>
    </location>
</feature>
<dbReference type="AlphaFoldDB" id="A0A8H5BEF4"/>
<proteinExistence type="predicted"/>
<accession>A0A8H5BEF4</accession>
<dbReference type="EMBL" id="JAACJJ010000028">
    <property type="protein sequence ID" value="KAF5321844.1"/>
    <property type="molecule type" value="Genomic_DNA"/>
</dbReference>
<comment type="caution">
    <text evidence="2">The sequence shown here is derived from an EMBL/GenBank/DDBJ whole genome shotgun (WGS) entry which is preliminary data.</text>
</comment>
<evidence type="ECO:0000256" key="1">
    <source>
        <dbReference type="SAM" id="MobiDB-lite"/>
    </source>
</evidence>
<name>A0A8H5BEF4_9AGAR</name>
<feature type="compositionally biased region" description="Low complexity" evidence="1">
    <location>
        <begin position="440"/>
        <end position="463"/>
    </location>
</feature>
<feature type="compositionally biased region" description="Basic residues" evidence="1">
    <location>
        <begin position="299"/>
        <end position="313"/>
    </location>
</feature>